<evidence type="ECO:0000256" key="3">
    <source>
        <dbReference type="ARBA" id="ARBA00012948"/>
    </source>
</evidence>
<dbReference type="NCBIfam" id="TIGR01830">
    <property type="entry name" value="3oxo_ACP_reduc"/>
    <property type="match status" value="1"/>
</dbReference>
<keyword evidence="6" id="KW-0521">NADP</keyword>
<dbReference type="PROSITE" id="PS00061">
    <property type="entry name" value="ADH_SHORT"/>
    <property type="match status" value="1"/>
</dbReference>
<evidence type="ECO:0000259" key="7">
    <source>
        <dbReference type="SMART" id="SM00822"/>
    </source>
</evidence>
<dbReference type="NCBIfam" id="NF009466">
    <property type="entry name" value="PRK12826.1-2"/>
    <property type="match status" value="1"/>
</dbReference>
<comment type="catalytic activity">
    <reaction evidence="5 6">
        <text>a (3R)-hydroxyacyl-[ACP] + NADP(+) = a 3-oxoacyl-[ACP] + NADPH + H(+)</text>
        <dbReference type="Rhea" id="RHEA:17397"/>
        <dbReference type="Rhea" id="RHEA-COMP:9916"/>
        <dbReference type="Rhea" id="RHEA-COMP:9945"/>
        <dbReference type="ChEBI" id="CHEBI:15378"/>
        <dbReference type="ChEBI" id="CHEBI:57783"/>
        <dbReference type="ChEBI" id="CHEBI:58349"/>
        <dbReference type="ChEBI" id="CHEBI:78776"/>
        <dbReference type="ChEBI" id="CHEBI:78827"/>
        <dbReference type="EC" id="1.1.1.100"/>
    </reaction>
</comment>
<proteinExistence type="inferred from homology"/>
<feature type="domain" description="Ketoreductase" evidence="7">
    <location>
        <begin position="5"/>
        <end position="185"/>
    </location>
</feature>
<dbReference type="GO" id="GO:0004316">
    <property type="term" value="F:3-oxoacyl-[acyl-carrier-protein] reductase (NADPH) activity"/>
    <property type="evidence" value="ECO:0007669"/>
    <property type="project" value="UniProtKB-EC"/>
</dbReference>
<evidence type="ECO:0000256" key="2">
    <source>
        <dbReference type="ARBA" id="ARBA00006484"/>
    </source>
</evidence>
<evidence type="ECO:0000256" key="1">
    <source>
        <dbReference type="ARBA" id="ARBA00005194"/>
    </source>
</evidence>
<dbReference type="InterPro" id="IPR002347">
    <property type="entry name" value="SDR_fam"/>
</dbReference>
<dbReference type="PANTHER" id="PTHR42879">
    <property type="entry name" value="3-OXOACYL-(ACYL-CARRIER-PROTEIN) REDUCTASE"/>
    <property type="match status" value="1"/>
</dbReference>
<dbReference type="PRINTS" id="PR00081">
    <property type="entry name" value="GDHRDH"/>
</dbReference>
<dbReference type="RefSeq" id="WP_378244820.1">
    <property type="nucleotide sequence ID" value="NZ_JBHSKF010000002.1"/>
</dbReference>
<dbReference type="InterPro" id="IPR036291">
    <property type="entry name" value="NAD(P)-bd_dom_sf"/>
</dbReference>
<keyword evidence="6" id="KW-0275">Fatty acid biosynthesis</keyword>
<keyword evidence="4 6" id="KW-0560">Oxidoreductase</keyword>
<keyword evidence="6" id="KW-0276">Fatty acid metabolism</keyword>
<dbReference type="SUPFAM" id="SSF51735">
    <property type="entry name" value="NAD(P)-binding Rossmann-fold domains"/>
    <property type="match status" value="1"/>
</dbReference>
<dbReference type="Proteomes" id="UP001596157">
    <property type="component" value="Unassembled WGS sequence"/>
</dbReference>
<accession>A0ABW0EL61</accession>
<reference evidence="9" key="1">
    <citation type="journal article" date="2019" name="Int. J. Syst. Evol. Microbiol.">
        <title>The Global Catalogue of Microorganisms (GCM) 10K type strain sequencing project: providing services to taxonomists for standard genome sequencing and annotation.</title>
        <authorList>
            <consortium name="The Broad Institute Genomics Platform"/>
            <consortium name="The Broad Institute Genome Sequencing Center for Infectious Disease"/>
            <person name="Wu L."/>
            <person name="Ma J."/>
        </authorList>
    </citation>
    <scope>NUCLEOTIDE SEQUENCE [LARGE SCALE GENOMIC DNA]</scope>
    <source>
        <strain evidence="9">CCUG 59778</strain>
    </source>
</reference>
<keyword evidence="6" id="KW-0443">Lipid metabolism</keyword>
<dbReference type="PRINTS" id="PR00080">
    <property type="entry name" value="SDRFAMILY"/>
</dbReference>
<dbReference type="InterPro" id="IPR020904">
    <property type="entry name" value="Sc_DH/Rdtase_CS"/>
</dbReference>
<name>A0ABW0EL61_9PSEU</name>
<comment type="subunit">
    <text evidence="6">Homotetramer.</text>
</comment>
<dbReference type="EC" id="1.1.1.100" evidence="3 6"/>
<gene>
    <name evidence="8" type="primary">fabG</name>
    <name evidence="8" type="ORF">ACFPM7_06375</name>
</gene>
<dbReference type="InterPro" id="IPR057326">
    <property type="entry name" value="KR_dom"/>
</dbReference>
<keyword evidence="6" id="KW-0444">Lipid biosynthesis</keyword>
<evidence type="ECO:0000256" key="4">
    <source>
        <dbReference type="ARBA" id="ARBA00023002"/>
    </source>
</evidence>
<sequence length="246" mass="26068">MAERPVAMVSGGSRGIGRAVVLRLAADGYDVSFCYRSDEQAALELEKIAGEHGGRVLAHRADVADGAAVKAWVDLVREELGPADLAVSSAGITRDKPLLTMTTEDWSEVMAVNLDGVFHLSRSVVFDMMKRKSGRIVLISSIAGVYGNATQANYSAAKAGINGFTKALAKEVGRFGITVNAVAPGFIDTDMTAVLDDKLRERAVQAIPLRRFGSADEVAELVGFLASDRASYITGSIMQIDGGMTV</sequence>
<dbReference type="SMART" id="SM00822">
    <property type="entry name" value="PKS_KR"/>
    <property type="match status" value="1"/>
</dbReference>
<dbReference type="PANTHER" id="PTHR42879:SF2">
    <property type="entry name" value="3-OXOACYL-[ACYL-CARRIER-PROTEIN] REDUCTASE FABG"/>
    <property type="match status" value="1"/>
</dbReference>
<comment type="caution">
    <text evidence="8">The sequence shown here is derived from an EMBL/GenBank/DDBJ whole genome shotgun (WGS) entry which is preliminary data.</text>
</comment>
<dbReference type="InterPro" id="IPR050259">
    <property type="entry name" value="SDR"/>
</dbReference>
<evidence type="ECO:0000256" key="6">
    <source>
        <dbReference type="RuleBase" id="RU366074"/>
    </source>
</evidence>
<protein>
    <recommendedName>
        <fullName evidence="3 6">3-oxoacyl-[acyl-carrier-protein] reductase</fullName>
        <ecNumber evidence="3 6">1.1.1.100</ecNumber>
    </recommendedName>
</protein>
<comment type="similarity">
    <text evidence="2 6">Belongs to the short-chain dehydrogenases/reductases (SDR) family.</text>
</comment>
<evidence type="ECO:0000313" key="9">
    <source>
        <dbReference type="Proteomes" id="UP001596157"/>
    </source>
</evidence>
<dbReference type="Gene3D" id="3.40.50.720">
    <property type="entry name" value="NAD(P)-binding Rossmann-like Domain"/>
    <property type="match status" value="1"/>
</dbReference>
<dbReference type="EMBL" id="JBHSKF010000002">
    <property type="protein sequence ID" value="MFC5286671.1"/>
    <property type="molecule type" value="Genomic_DNA"/>
</dbReference>
<evidence type="ECO:0000256" key="5">
    <source>
        <dbReference type="ARBA" id="ARBA00048508"/>
    </source>
</evidence>
<dbReference type="InterPro" id="IPR011284">
    <property type="entry name" value="3oxo_ACP_reduc"/>
</dbReference>
<comment type="function">
    <text evidence="6">Catalyzes the NADPH-dependent reduction of beta-ketoacyl-ACP substrates to beta-hydroxyacyl-ACP products, the first reductive step in the elongation cycle of fatty acid biosynthesis.</text>
</comment>
<organism evidence="8 9">
    <name type="scientific">Actinokineospora guangxiensis</name>
    <dbReference type="NCBI Taxonomy" id="1490288"/>
    <lineage>
        <taxon>Bacteria</taxon>
        <taxon>Bacillati</taxon>
        <taxon>Actinomycetota</taxon>
        <taxon>Actinomycetes</taxon>
        <taxon>Pseudonocardiales</taxon>
        <taxon>Pseudonocardiaceae</taxon>
        <taxon>Actinokineospora</taxon>
    </lineage>
</organism>
<evidence type="ECO:0000313" key="8">
    <source>
        <dbReference type="EMBL" id="MFC5286671.1"/>
    </source>
</evidence>
<dbReference type="Pfam" id="PF13561">
    <property type="entry name" value="adh_short_C2"/>
    <property type="match status" value="1"/>
</dbReference>
<keyword evidence="9" id="KW-1185">Reference proteome</keyword>
<comment type="pathway">
    <text evidence="1 6">Lipid metabolism; fatty acid biosynthesis.</text>
</comment>